<evidence type="ECO:0000313" key="3">
    <source>
        <dbReference type="Proteomes" id="UP000557688"/>
    </source>
</evidence>
<dbReference type="Gene3D" id="3.90.550.10">
    <property type="entry name" value="Spore Coat Polysaccharide Biosynthesis Protein SpsA, Chain A"/>
    <property type="match status" value="1"/>
</dbReference>
<dbReference type="AlphaFoldDB" id="A0A839V0C9"/>
<proteinExistence type="predicted"/>
<feature type="compositionally biased region" description="Pro residues" evidence="1">
    <location>
        <begin position="1059"/>
        <end position="1074"/>
    </location>
</feature>
<reference evidence="2 3" key="1">
    <citation type="submission" date="2020-08" db="EMBL/GenBank/DDBJ databases">
        <title>Genomic Encyclopedia of Type Strains, Phase III (KMG-III): the genomes of soil and plant-associated and newly described type strains.</title>
        <authorList>
            <person name="Whitman W."/>
        </authorList>
    </citation>
    <scope>NUCLEOTIDE SEQUENCE [LARGE SCALE GENOMIC DNA]</scope>
    <source>
        <strain evidence="2 3">CECT 8088</strain>
    </source>
</reference>
<gene>
    <name evidence="2" type="ORF">FHR90_001846</name>
</gene>
<evidence type="ECO:0000313" key="2">
    <source>
        <dbReference type="EMBL" id="MBB3174014.1"/>
    </source>
</evidence>
<evidence type="ECO:0000256" key="1">
    <source>
        <dbReference type="SAM" id="MobiDB-lite"/>
    </source>
</evidence>
<keyword evidence="3" id="KW-1185">Reference proteome</keyword>
<sequence length="1087" mass="112900">MDALRVDGAPVEDGPPIDVLRVDVVPADAASGCEVQPAAEAVGEPAADPVPSAAPRFLAALYEALNPDIAVAVARGHVDAEAHWWDCGSAEERAGHRPSLNHPHHLAPARAARRDPGGVPEAAMDRFDPAGYGFLNADLRPLINQDSQFGVQHFLRAGITEERPAPGWRPNAGRGASVAGLLSRPCGVDLYAPFGYFGPIGRLARRLAFALAGSGQPFTLHAYDQGGPHPRVPHVERGRPGSHRVSLILCEPMLLQALVDNYPFDHFADSYVIALWPGEWRRMLRQVSPVESALDEVWVGGAAQQTALSGHLRAPVHRLRLPVGQVGSDAARLAARAELGLPPQARCVLFSLDDLAPPWSDRPMLDAARAQLGRVIEAFRHATGLGDALLLVQAPREPVAAEIAAMLEELDDERIVVLAGPDMLQADRQVQDAADILLCGDGGLAAELRAGAFLASARPVLAAAGALALPGVVDVAAETLPLTFGSPWARRLDMPVFEPAALSAALVGAITGPVAAAAEIDPLAEEADFAADLAGRIAALGLDTPPLPFARYLGAGSALGQAPIFEKLRPRSRDRIERLRERPFFDVLLVAGGHDLPVRIGRSLSALAEQSYPLLRIHLVTATDTIDPASLPVPAGVVLPRAGLDIAQALREAASACAGSHVVVLEAGAVPKPWALTEFAIGADSHPQTTFYADSDSIGEGSAPTPRSHRAGQPVSLNSLLDLGPMLCMPRAVFATLPVPCGVGRDAVFAFAAALMARARPIEALDEVLSSVPDLAPADHTQLRAELIAELASVAGARLLTDPRSGVTRLAPPVESLPPVTLVVTAAKESELPAALALLRRLADTAYPDLRLALVADHALEGRIDAAAAGLASLSVFFGDGRGGAVALRQRGLIGATTPLVGFVDPGADGAGPEVAGPDWLAELAEPALSPGFGAAGVAVAAGGPTPAGTTDVTAVDGACLLVDRIVGLEAGGFAPAFGRSADVALCLALRAQDMRVVVVPGAGTVRPAGDIAALLVELEAEWGALVPEDFARRQRPLRRRVPAHAGGHASADPRPAASAPPEPVASAVPPSPAETPRRAGGWRRSV</sequence>
<dbReference type="InterPro" id="IPR029044">
    <property type="entry name" value="Nucleotide-diphossugar_trans"/>
</dbReference>
<name>A0A839V0C9_9PROT</name>
<protein>
    <submittedName>
        <fullName evidence="2">Uncharacterized protein</fullName>
    </submittedName>
</protein>
<organism evidence="2 3">
    <name type="scientific">Endobacter medicaginis</name>
    <dbReference type="NCBI Taxonomy" id="1181271"/>
    <lineage>
        <taxon>Bacteria</taxon>
        <taxon>Pseudomonadati</taxon>
        <taxon>Pseudomonadota</taxon>
        <taxon>Alphaproteobacteria</taxon>
        <taxon>Acetobacterales</taxon>
        <taxon>Acetobacteraceae</taxon>
        <taxon>Endobacter</taxon>
    </lineage>
</organism>
<accession>A0A839V0C9</accession>
<dbReference type="EMBL" id="JACHXV010000005">
    <property type="protein sequence ID" value="MBB3174014.1"/>
    <property type="molecule type" value="Genomic_DNA"/>
</dbReference>
<feature type="region of interest" description="Disordered" evidence="1">
    <location>
        <begin position="692"/>
        <end position="712"/>
    </location>
</feature>
<comment type="caution">
    <text evidence="2">The sequence shown here is derived from an EMBL/GenBank/DDBJ whole genome shotgun (WGS) entry which is preliminary data.</text>
</comment>
<feature type="region of interest" description="Disordered" evidence="1">
    <location>
        <begin position="95"/>
        <end position="122"/>
    </location>
</feature>
<dbReference type="Proteomes" id="UP000557688">
    <property type="component" value="Unassembled WGS sequence"/>
</dbReference>
<dbReference type="SUPFAM" id="SSF53448">
    <property type="entry name" value="Nucleotide-diphospho-sugar transferases"/>
    <property type="match status" value="1"/>
</dbReference>
<feature type="region of interest" description="Disordered" evidence="1">
    <location>
        <begin position="1040"/>
        <end position="1087"/>
    </location>
</feature>
<dbReference type="RefSeq" id="WP_183275091.1">
    <property type="nucleotide sequence ID" value="NZ_JACHXV010000005.1"/>
</dbReference>